<dbReference type="InterPro" id="IPR000943">
    <property type="entry name" value="RNA_pol_sigma70"/>
</dbReference>
<dbReference type="AlphaFoldDB" id="A0A1C6Z4S6"/>
<dbReference type="Pfam" id="PF04542">
    <property type="entry name" value="Sigma70_r2"/>
    <property type="match status" value="1"/>
</dbReference>
<evidence type="ECO:0000256" key="7">
    <source>
        <dbReference type="ARBA" id="ARBA00023163"/>
    </source>
</evidence>
<dbReference type="PANTHER" id="PTHR30376">
    <property type="entry name" value="SIGMA FACTOR RPOH HEAT SHOCK RELATED"/>
    <property type="match status" value="1"/>
</dbReference>
<feature type="domain" description="RNA polymerase sigma-70" evidence="10">
    <location>
        <begin position="248"/>
        <end position="274"/>
    </location>
</feature>
<accession>A0A1C6Z4S6</accession>
<evidence type="ECO:0000313" key="12">
    <source>
        <dbReference type="Proteomes" id="UP000094844"/>
    </source>
</evidence>
<dbReference type="PRINTS" id="PR00046">
    <property type="entry name" value="SIGMA70FCT"/>
</dbReference>
<dbReference type="SUPFAM" id="SSF88659">
    <property type="entry name" value="Sigma3 and sigma4 domains of RNA polymerase sigma factors"/>
    <property type="match status" value="1"/>
</dbReference>
<evidence type="ECO:0000256" key="3">
    <source>
        <dbReference type="ARBA" id="ARBA00023015"/>
    </source>
</evidence>
<dbReference type="Gene3D" id="1.20.120.1810">
    <property type="match status" value="1"/>
</dbReference>
<comment type="function">
    <text evidence="8">Sigma factors are initiation factors that promote the attachment of RNA polymerase to specific initiation sites and are then released.</text>
</comment>
<evidence type="ECO:0000256" key="5">
    <source>
        <dbReference type="ARBA" id="ARBA00023082"/>
    </source>
</evidence>
<name>A0A1C6Z4S6_HAFAL</name>
<evidence type="ECO:0000256" key="1">
    <source>
        <dbReference type="ARBA" id="ARBA00007788"/>
    </source>
</evidence>
<dbReference type="Gene3D" id="1.10.10.10">
    <property type="entry name" value="Winged helix-like DNA-binding domain superfamily/Winged helix DNA-binding domain"/>
    <property type="match status" value="1"/>
</dbReference>
<dbReference type="CDD" id="cd06171">
    <property type="entry name" value="Sigma70_r4"/>
    <property type="match status" value="1"/>
</dbReference>
<feature type="domain" description="RNA polymerase sigma-70" evidence="9">
    <location>
        <begin position="77"/>
        <end position="90"/>
    </location>
</feature>
<evidence type="ECO:0000256" key="2">
    <source>
        <dbReference type="ARBA" id="ARBA00022490"/>
    </source>
</evidence>
<dbReference type="InterPro" id="IPR007627">
    <property type="entry name" value="RNA_pol_sigma70_r2"/>
</dbReference>
<dbReference type="InterPro" id="IPR014284">
    <property type="entry name" value="RNA_pol_sigma-70_dom"/>
</dbReference>
<evidence type="ECO:0000256" key="4">
    <source>
        <dbReference type="ARBA" id="ARBA00023016"/>
    </source>
</evidence>
<dbReference type="EMBL" id="FMIQ01000065">
    <property type="protein sequence ID" value="SCM54106.1"/>
    <property type="molecule type" value="Genomic_DNA"/>
</dbReference>
<dbReference type="PROSITE" id="PS00716">
    <property type="entry name" value="SIGMA70_2"/>
    <property type="match status" value="1"/>
</dbReference>
<dbReference type="InterPro" id="IPR013324">
    <property type="entry name" value="RNA_pol_sigma_r3/r4-like"/>
</dbReference>
<sequence>MCILNGELFVKNHDSLYLYMNTIKYYPRLSADEERALVEEAYSHGDSYAIKRLVLSHLRFVVYIAKDYKGYHLPLIDLIQEGNLGLMKAIDRFDPKLGIRLASFAIHWIKAAIHEYVLRNWRIIKVVTKRSHRKLFFNLRKSQQHLGWMTKDEVDIISKKLEVPEQDVIDMELRLSAADMAFETGSHDDNVLILSPYLHDRNSDFASDIEANDWKKYLLHKLGSAMNDLDKRSQHIIHSRWLNDKKLTLHELAKEYGVSAERIRQLENKALRKLRVSIEND</sequence>
<dbReference type="OrthoDB" id="9809557at2"/>
<dbReference type="InterPro" id="IPR012759">
    <property type="entry name" value="RNA_pol_sigma_RpoH_proteobac"/>
</dbReference>
<dbReference type="Pfam" id="PF04545">
    <property type="entry name" value="Sigma70_r4"/>
    <property type="match status" value="1"/>
</dbReference>
<dbReference type="PROSITE" id="PS00715">
    <property type="entry name" value="SIGMA70_1"/>
    <property type="match status" value="1"/>
</dbReference>
<evidence type="ECO:0000259" key="10">
    <source>
        <dbReference type="PROSITE" id="PS00716"/>
    </source>
</evidence>
<reference evidence="11 12" key="1">
    <citation type="submission" date="2016-09" db="EMBL/GenBank/DDBJ databases">
        <authorList>
            <person name="Capua I."/>
            <person name="De Benedictis P."/>
            <person name="Joannis T."/>
            <person name="Lombin L.H."/>
            <person name="Cattoli G."/>
        </authorList>
    </citation>
    <scope>NUCLEOTIDE SEQUENCE [LARGE SCALE GENOMIC DNA]</scope>
    <source>
        <strain evidence="11 12">GB001</strain>
    </source>
</reference>
<dbReference type="FunFam" id="1.20.120.1810:FF:000001">
    <property type="entry name" value="RNA polymerase sigma factor RpoH"/>
    <property type="match status" value="1"/>
</dbReference>
<organism evidence="11 12">
    <name type="scientific">Hafnia alvei</name>
    <dbReference type="NCBI Taxonomy" id="569"/>
    <lineage>
        <taxon>Bacteria</taxon>
        <taxon>Pseudomonadati</taxon>
        <taxon>Pseudomonadota</taxon>
        <taxon>Gammaproteobacteria</taxon>
        <taxon>Enterobacterales</taxon>
        <taxon>Hafniaceae</taxon>
        <taxon>Hafnia</taxon>
    </lineage>
</organism>
<evidence type="ECO:0000256" key="6">
    <source>
        <dbReference type="ARBA" id="ARBA00023125"/>
    </source>
</evidence>
<dbReference type="GO" id="GO:0016987">
    <property type="term" value="F:sigma factor activity"/>
    <property type="evidence" value="ECO:0007669"/>
    <property type="project" value="UniProtKB-UniRule"/>
</dbReference>
<dbReference type="InterPro" id="IPR050813">
    <property type="entry name" value="Sigma-70_Factor"/>
</dbReference>
<dbReference type="NCBIfam" id="TIGR02392">
    <property type="entry name" value="rpoH_proteo"/>
    <property type="match status" value="1"/>
</dbReference>
<dbReference type="NCBIfam" id="NF005143">
    <property type="entry name" value="PRK06596.1"/>
    <property type="match status" value="1"/>
</dbReference>
<dbReference type="RefSeq" id="WP_072309841.1">
    <property type="nucleotide sequence ID" value="NZ_FMIQ01000065.1"/>
</dbReference>
<dbReference type="InterPro" id="IPR007630">
    <property type="entry name" value="RNA_pol_sigma70_r4"/>
</dbReference>
<dbReference type="Proteomes" id="UP000094844">
    <property type="component" value="Unassembled WGS sequence"/>
</dbReference>
<evidence type="ECO:0000259" key="9">
    <source>
        <dbReference type="PROSITE" id="PS00715"/>
    </source>
</evidence>
<evidence type="ECO:0000256" key="8">
    <source>
        <dbReference type="RuleBase" id="RU362124"/>
    </source>
</evidence>
<keyword evidence="3 8" id="KW-0805">Transcription regulation</keyword>
<dbReference type="FunFam" id="1.10.10.10:FF:000285">
    <property type="entry name" value="RNA polymerase sigma factor RpoH"/>
    <property type="match status" value="1"/>
</dbReference>
<proteinExistence type="inferred from homology"/>
<gene>
    <name evidence="11" type="ORF">BN1044_03605</name>
</gene>
<keyword evidence="4" id="KW-0346">Stress response</keyword>
<dbReference type="SUPFAM" id="SSF88946">
    <property type="entry name" value="Sigma2 domain of RNA polymerase sigma factors"/>
    <property type="match status" value="1"/>
</dbReference>
<keyword evidence="2" id="KW-0963">Cytoplasm</keyword>
<comment type="similarity">
    <text evidence="1 8">Belongs to the sigma-70 factor family.</text>
</comment>
<dbReference type="GO" id="GO:0006352">
    <property type="term" value="P:DNA-templated transcription initiation"/>
    <property type="evidence" value="ECO:0007669"/>
    <property type="project" value="UniProtKB-UniRule"/>
</dbReference>
<dbReference type="NCBIfam" id="TIGR02937">
    <property type="entry name" value="sigma70-ECF"/>
    <property type="match status" value="1"/>
</dbReference>
<dbReference type="InterPro" id="IPR013325">
    <property type="entry name" value="RNA_pol_sigma_r2"/>
</dbReference>
<dbReference type="InterPro" id="IPR036388">
    <property type="entry name" value="WH-like_DNA-bd_sf"/>
</dbReference>
<dbReference type="PIRSF" id="PIRSF000770">
    <property type="entry name" value="RNA_pol_sigma-SigE/K"/>
    <property type="match status" value="1"/>
</dbReference>
<keyword evidence="5 8" id="KW-0731">Sigma factor</keyword>
<evidence type="ECO:0000313" key="11">
    <source>
        <dbReference type="EMBL" id="SCM54106.1"/>
    </source>
</evidence>
<keyword evidence="7 8" id="KW-0804">Transcription</keyword>
<dbReference type="PANTHER" id="PTHR30376:SF3">
    <property type="entry name" value="RNA POLYMERASE SIGMA FACTOR RPOH"/>
    <property type="match status" value="1"/>
</dbReference>
<keyword evidence="6 8" id="KW-0238">DNA-binding</keyword>
<protein>
    <recommendedName>
        <fullName evidence="8">RNA polymerase sigma factor</fullName>
    </recommendedName>
</protein>
<dbReference type="GO" id="GO:0003677">
    <property type="term" value="F:DNA binding"/>
    <property type="evidence" value="ECO:0007669"/>
    <property type="project" value="UniProtKB-KW"/>
</dbReference>